<dbReference type="PIRSF" id="PIRSF000428">
    <property type="entry name" value="P_Ac_trans"/>
    <property type="match status" value="1"/>
</dbReference>
<protein>
    <submittedName>
        <fullName evidence="5">Phosphate butyryltransferase</fullName>
    </submittedName>
</protein>
<evidence type="ECO:0000313" key="5">
    <source>
        <dbReference type="EMBL" id="AUH34190.1"/>
    </source>
</evidence>
<dbReference type="GO" id="GO:0016746">
    <property type="term" value="F:acyltransferase activity"/>
    <property type="evidence" value="ECO:0007669"/>
    <property type="project" value="UniProtKB-KW"/>
</dbReference>
<reference evidence="5 6" key="1">
    <citation type="submission" date="2017-12" db="EMBL/GenBank/DDBJ databases">
        <authorList>
            <person name="Hurst M.R.H."/>
        </authorList>
    </citation>
    <scope>NUCLEOTIDE SEQUENCE [LARGE SCALE GENOMIC DNA]</scope>
    <source>
        <strain evidence="5 6">BM15</strain>
    </source>
</reference>
<dbReference type="KEGG" id="paro:CUV01_13005"/>
<dbReference type="Pfam" id="PF01515">
    <property type="entry name" value="PTA_PTB"/>
    <property type="match status" value="1"/>
</dbReference>
<keyword evidence="3" id="KW-0012">Acyltransferase</keyword>
<sequence length="308" mass="31609">MLIKSFAALESAMSERAPLRVVVAGAGDSRVLDALAAAAQDNLIGAAILVGDGVEIKRLLPGSLTDIADIINAPEADACAVMAVAVVRQGRADVLVKGSVNSAAYLRAVVNKETGLRKSGPLSNLTLAEMPSLDRLIGATDNGIILAPTLEQKRAILRNTQALFLGLGISHPRVAAIAASEKVSERQPATTDAAALSAEARQGDFGTMSIEGPFGYDVALSKAAAEAKGITDSAVAGRADLILFPNIEAGNATVKAWKLHGQARTASVVLGASVPVLLNSRSDAVEQRRLGLVLAQAIIAGLALQDGD</sequence>
<feature type="domain" description="Phosphate acetyl/butaryl transferase" evidence="4">
    <location>
        <begin position="80"/>
        <end position="287"/>
    </location>
</feature>
<evidence type="ECO:0000256" key="3">
    <source>
        <dbReference type="ARBA" id="ARBA00023315"/>
    </source>
</evidence>
<dbReference type="InterPro" id="IPR050500">
    <property type="entry name" value="Phos_Acetyltrans/Butyryltrans"/>
</dbReference>
<dbReference type="OrthoDB" id="9800237at2"/>
<evidence type="ECO:0000256" key="1">
    <source>
        <dbReference type="ARBA" id="ARBA00005656"/>
    </source>
</evidence>
<gene>
    <name evidence="5" type="ORF">CUV01_13005</name>
</gene>
<dbReference type="InterPro" id="IPR002505">
    <property type="entry name" value="PTA_PTB"/>
</dbReference>
<accession>A0A2K9EGU0</accession>
<keyword evidence="2 5" id="KW-0808">Transferase</keyword>
<organism evidence="5 6">
    <name type="scientific">Paracoccus tegillarcae</name>
    <dbReference type="NCBI Taxonomy" id="1529068"/>
    <lineage>
        <taxon>Bacteria</taxon>
        <taxon>Pseudomonadati</taxon>
        <taxon>Pseudomonadota</taxon>
        <taxon>Alphaproteobacteria</taxon>
        <taxon>Rhodobacterales</taxon>
        <taxon>Paracoccaceae</taxon>
        <taxon>Paracoccus</taxon>
    </lineage>
</organism>
<dbReference type="RefSeq" id="WP_101460853.1">
    <property type="nucleotide sequence ID" value="NZ_CP025408.1"/>
</dbReference>
<keyword evidence="6" id="KW-1185">Reference proteome</keyword>
<dbReference type="PANTHER" id="PTHR43356:SF2">
    <property type="entry name" value="PHOSPHATE ACETYLTRANSFERASE"/>
    <property type="match status" value="1"/>
</dbReference>
<dbReference type="AlphaFoldDB" id="A0A2K9EGU0"/>
<evidence type="ECO:0000259" key="4">
    <source>
        <dbReference type="Pfam" id="PF01515"/>
    </source>
</evidence>
<evidence type="ECO:0000256" key="2">
    <source>
        <dbReference type="ARBA" id="ARBA00022679"/>
    </source>
</evidence>
<name>A0A2K9EGU0_9RHOB</name>
<dbReference type="Gene3D" id="3.40.718.10">
    <property type="entry name" value="Isopropylmalate Dehydrogenase"/>
    <property type="match status" value="1"/>
</dbReference>
<dbReference type="EMBL" id="CP025408">
    <property type="protein sequence ID" value="AUH34190.1"/>
    <property type="molecule type" value="Genomic_DNA"/>
</dbReference>
<dbReference type="InterPro" id="IPR012147">
    <property type="entry name" value="P_Ac_Bu_trans"/>
</dbReference>
<dbReference type="SUPFAM" id="SSF53659">
    <property type="entry name" value="Isocitrate/Isopropylmalate dehydrogenase-like"/>
    <property type="match status" value="1"/>
</dbReference>
<evidence type="ECO:0000313" key="6">
    <source>
        <dbReference type="Proteomes" id="UP000233742"/>
    </source>
</evidence>
<proteinExistence type="inferred from homology"/>
<dbReference type="Proteomes" id="UP000233742">
    <property type="component" value="Chromosome"/>
</dbReference>
<dbReference type="PANTHER" id="PTHR43356">
    <property type="entry name" value="PHOSPHATE ACETYLTRANSFERASE"/>
    <property type="match status" value="1"/>
</dbReference>
<comment type="similarity">
    <text evidence="1">Belongs to the phosphate acetyltransferase and butyryltransferase family.</text>
</comment>